<gene>
    <name evidence="1" type="ORF">S12H4_25016</name>
</gene>
<feature type="non-terminal residue" evidence="1">
    <location>
        <position position="118"/>
    </location>
</feature>
<name>X1T885_9ZZZZ</name>
<dbReference type="InterPro" id="IPR027417">
    <property type="entry name" value="P-loop_NTPase"/>
</dbReference>
<organism evidence="1">
    <name type="scientific">marine sediment metagenome</name>
    <dbReference type="NCBI Taxonomy" id="412755"/>
    <lineage>
        <taxon>unclassified sequences</taxon>
        <taxon>metagenomes</taxon>
        <taxon>ecological metagenomes</taxon>
    </lineage>
</organism>
<dbReference type="EMBL" id="BARW01013807">
    <property type="protein sequence ID" value="GAI83775.1"/>
    <property type="molecule type" value="Genomic_DNA"/>
</dbReference>
<evidence type="ECO:0000313" key="1">
    <source>
        <dbReference type="EMBL" id="GAI83775.1"/>
    </source>
</evidence>
<accession>X1T885</accession>
<dbReference type="Pfam" id="PF03237">
    <property type="entry name" value="Terminase_6N"/>
    <property type="match status" value="1"/>
</dbReference>
<feature type="non-terminal residue" evidence="1">
    <location>
        <position position="1"/>
    </location>
</feature>
<protein>
    <submittedName>
        <fullName evidence="1">Uncharacterized protein</fullName>
    </submittedName>
</protein>
<dbReference type="AlphaFoldDB" id="X1T885"/>
<proteinExistence type="predicted"/>
<sequence length="118" mass="14073">GVVYFGSADRPDSLEGGQVRAAWVDEAGQIKRASWEAIQRRLGFFMGRGLLTTTPYSLNWLKTDFYDHWKKKDPDYDVVQFRSIDSPYYPEEEYERARRTLDRRIFEMRYDALFRKMA</sequence>
<comment type="caution">
    <text evidence="1">The sequence shown here is derived from an EMBL/GenBank/DDBJ whole genome shotgun (WGS) entry which is preliminary data.</text>
</comment>
<reference evidence="1" key="1">
    <citation type="journal article" date="2014" name="Front. Microbiol.">
        <title>High frequency of phylogenetically diverse reductive dehalogenase-homologous genes in deep subseafloor sedimentary metagenomes.</title>
        <authorList>
            <person name="Kawai M."/>
            <person name="Futagami T."/>
            <person name="Toyoda A."/>
            <person name="Takaki Y."/>
            <person name="Nishi S."/>
            <person name="Hori S."/>
            <person name="Arai W."/>
            <person name="Tsubouchi T."/>
            <person name="Morono Y."/>
            <person name="Uchiyama I."/>
            <person name="Ito T."/>
            <person name="Fujiyama A."/>
            <person name="Inagaki F."/>
            <person name="Takami H."/>
        </authorList>
    </citation>
    <scope>NUCLEOTIDE SEQUENCE</scope>
    <source>
        <strain evidence="1">Expedition CK06-06</strain>
    </source>
</reference>
<dbReference type="Gene3D" id="3.40.50.300">
    <property type="entry name" value="P-loop containing nucleotide triphosphate hydrolases"/>
    <property type="match status" value="1"/>
</dbReference>